<evidence type="ECO:0000256" key="3">
    <source>
        <dbReference type="ARBA" id="ARBA00023242"/>
    </source>
</evidence>
<comment type="subcellular location">
    <subcellularLocation>
        <location evidence="1">Nucleus</location>
    </subcellularLocation>
</comment>
<feature type="region of interest" description="Disordered" evidence="4">
    <location>
        <begin position="178"/>
        <end position="213"/>
    </location>
</feature>
<evidence type="ECO:0000313" key="8">
    <source>
        <dbReference type="Proteomes" id="UP001604336"/>
    </source>
</evidence>
<comment type="similarity">
    <text evidence="2">Belongs to the BRX family.</text>
</comment>
<dbReference type="EMBL" id="JBFOLK010000001">
    <property type="protein sequence ID" value="KAL2542158.1"/>
    <property type="molecule type" value="Genomic_DNA"/>
</dbReference>
<reference evidence="7" key="1">
    <citation type="submission" date="2024-07" db="EMBL/GenBank/DDBJ databases">
        <title>Two chromosome-level genome assemblies of Korean endemic species Abeliophyllum distichum and Forsythia ovata (Oleaceae).</title>
        <authorList>
            <person name="Mun J.H."/>
        </authorList>
    </citation>
    <scope>NUCLEOTIDE SEQUENCE</scope>
    <source>
        <strain evidence="7">KNKB198505000391</strain>
        <tissue evidence="7">Leaf</tissue>
    </source>
</reference>
<keyword evidence="8" id="KW-1185">Reference proteome</keyword>
<feature type="region of interest" description="Disordered" evidence="4">
    <location>
        <begin position="79"/>
        <end position="105"/>
    </location>
</feature>
<dbReference type="EMBL" id="JBFOLK010000001">
    <property type="protein sequence ID" value="KAL2542142.1"/>
    <property type="molecule type" value="Genomic_DNA"/>
</dbReference>
<feature type="domain" description="BRX" evidence="5">
    <location>
        <begin position="221"/>
        <end position="276"/>
    </location>
</feature>
<dbReference type="PANTHER" id="PTHR46058:SF2">
    <property type="entry name" value="PROTEIN BREVIS RADIX-LIKE 3"/>
    <property type="match status" value="1"/>
</dbReference>
<reference evidence="8" key="2">
    <citation type="submission" date="2024-07" db="EMBL/GenBank/DDBJ databases">
        <title>Two chromosome-level genome assemblies of Korean endemic species Abeliophyllum distichum and Forsythia ovata (Oleaceae).</title>
        <authorList>
            <person name="Jang H."/>
        </authorList>
    </citation>
    <scope>NUCLEOTIDE SEQUENCE [LARGE SCALE GENOMIC DNA]</scope>
</reference>
<name>A0ABD1VXP1_9LAMI</name>
<dbReference type="InterPro" id="IPR044532">
    <property type="entry name" value="BRX-like"/>
</dbReference>
<evidence type="ECO:0000313" key="6">
    <source>
        <dbReference type="EMBL" id="KAL2542142.1"/>
    </source>
</evidence>
<feature type="compositionally biased region" description="Polar residues" evidence="4">
    <location>
        <begin position="178"/>
        <end position="192"/>
    </location>
</feature>
<dbReference type="Proteomes" id="UP001604336">
    <property type="component" value="Unassembled WGS sequence"/>
</dbReference>
<dbReference type="PROSITE" id="PS51514">
    <property type="entry name" value="BRX"/>
    <property type="match status" value="2"/>
</dbReference>
<comment type="caution">
    <text evidence="7">The sequence shown here is derived from an EMBL/GenBank/DDBJ whole genome shotgun (WGS) entry which is preliminary data.</text>
</comment>
<organism evidence="7 8">
    <name type="scientific">Abeliophyllum distichum</name>
    <dbReference type="NCBI Taxonomy" id="126358"/>
    <lineage>
        <taxon>Eukaryota</taxon>
        <taxon>Viridiplantae</taxon>
        <taxon>Streptophyta</taxon>
        <taxon>Embryophyta</taxon>
        <taxon>Tracheophyta</taxon>
        <taxon>Spermatophyta</taxon>
        <taxon>Magnoliopsida</taxon>
        <taxon>eudicotyledons</taxon>
        <taxon>Gunneridae</taxon>
        <taxon>Pentapetalae</taxon>
        <taxon>asterids</taxon>
        <taxon>lamiids</taxon>
        <taxon>Lamiales</taxon>
        <taxon>Oleaceae</taxon>
        <taxon>Forsythieae</taxon>
        <taxon>Abeliophyllum</taxon>
    </lineage>
</organism>
<dbReference type="PANTHER" id="PTHR46058">
    <property type="entry name" value="PROTEIN BREVIS RADIX-LIKE 1"/>
    <property type="match status" value="1"/>
</dbReference>
<dbReference type="Pfam" id="PF08381">
    <property type="entry name" value="BRX"/>
    <property type="match status" value="2"/>
</dbReference>
<sequence>MSRNYDNWERLVGAVLKREQYWEMAHAHSRNTSTASSVSLDFDELSLSLPREVTNVEIGGTSSRSDYLDPSQLISDSFESTDSRKGLDGNGLKSQNSEISSDASQNEAEWIEQYEAGVYVTILAFKDGSRDIKRARFSKRKFTEHQAETWWSENREKVYKKYNIRGIFGVSASNKAASRTRGVVSQGNNSKDSGPHQHDENGAKSSNSVGYDKGDVNQAEVEWIEKYEPGVYITLVALQDGSRDIKRARFSRRKFQEHQAETWWSKNREKVYEIYNIRGVDALK</sequence>
<feature type="compositionally biased region" description="Polar residues" evidence="4">
    <location>
        <begin position="92"/>
        <end position="105"/>
    </location>
</feature>
<evidence type="ECO:0000256" key="4">
    <source>
        <dbReference type="SAM" id="MobiDB-lite"/>
    </source>
</evidence>
<evidence type="ECO:0000256" key="2">
    <source>
        <dbReference type="ARBA" id="ARBA00009057"/>
    </source>
</evidence>
<protein>
    <submittedName>
        <fullName evidence="7">Protein BREVIS RADIX</fullName>
    </submittedName>
</protein>
<gene>
    <name evidence="6" type="ORF">Adt_03120</name>
    <name evidence="7" type="ORF">Adt_03136</name>
</gene>
<evidence type="ECO:0000313" key="7">
    <source>
        <dbReference type="EMBL" id="KAL2542158.1"/>
    </source>
</evidence>
<evidence type="ECO:0000259" key="5">
    <source>
        <dbReference type="PROSITE" id="PS51514"/>
    </source>
</evidence>
<dbReference type="InterPro" id="IPR013591">
    <property type="entry name" value="Brevis_radix_dom"/>
</dbReference>
<accession>A0ABD1VXP1</accession>
<proteinExistence type="inferred from homology"/>
<evidence type="ECO:0000256" key="1">
    <source>
        <dbReference type="ARBA" id="ARBA00004123"/>
    </source>
</evidence>
<feature type="compositionally biased region" description="Basic and acidic residues" evidence="4">
    <location>
        <begin position="193"/>
        <end position="202"/>
    </location>
</feature>
<keyword evidence="3" id="KW-0539">Nucleus</keyword>
<dbReference type="GO" id="GO:0005634">
    <property type="term" value="C:nucleus"/>
    <property type="evidence" value="ECO:0007669"/>
    <property type="project" value="UniProtKB-SubCell"/>
</dbReference>
<feature type="domain" description="BRX" evidence="5">
    <location>
        <begin position="108"/>
        <end position="163"/>
    </location>
</feature>
<dbReference type="AlphaFoldDB" id="A0ABD1VXP1"/>